<keyword evidence="2" id="KW-1003">Cell membrane</keyword>
<sequence>MILHRYYARRFAATFLGVFAVFLAILLFVDLIEQARRFGGEGVGLAGLLRLSALSIPRELFRILPLVTIIATLVLFLSLARSSELVVTRAAGRPALAVLAAPALVMLLIGAAAVAAMDPIVAATSREYERRVDALQGRGEALGLGADGIWLRQGGMPGPTIINAARTNVDGTALWDTTFLTFDGEGTPLRRIAARRAILGAGEWTLYDAKVWPLQDGAVPEAAAREVALFTLPSPLTPAEIRDSFGDPSEIPVWELPAFIARLNEAGFTARRHEVWLQMQLALPVFLAAMVLIGAAFTMRHHRSGRTGLMVLLALLVSFGVYFLRSFAQILGENGDIPPALAAWAPPLAAALLTLGLILHLEDG</sequence>
<keyword evidence="8" id="KW-1185">Reference proteome</keyword>
<evidence type="ECO:0000256" key="1">
    <source>
        <dbReference type="ARBA" id="ARBA00004651"/>
    </source>
</evidence>
<dbReference type="InterPro" id="IPR030923">
    <property type="entry name" value="LptG"/>
</dbReference>
<gene>
    <name evidence="7" type="ORF">SAMN05444417_3229</name>
</gene>
<feature type="transmembrane region" description="Helical" evidence="6">
    <location>
        <begin position="281"/>
        <end position="297"/>
    </location>
</feature>
<feature type="transmembrane region" description="Helical" evidence="6">
    <location>
        <begin position="309"/>
        <end position="328"/>
    </location>
</feature>
<dbReference type="STRING" id="1447782.SAMN05444417_3229"/>
<feature type="transmembrane region" description="Helical" evidence="6">
    <location>
        <begin position="340"/>
        <end position="361"/>
    </location>
</feature>
<dbReference type="RefSeq" id="WP_073333541.1">
    <property type="nucleotide sequence ID" value="NZ_FQYO01000006.1"/>
</dbReference>
<protein>
    <submittedName>
        <fullName evidence="7">Lipopolysaccharide export system permease protein</fullName>
    </submittedName>
</protein>
<dbReference type="GO" id="GO:0015920">
    <property type="term" value="P:lipopolysaccharide transport"/>
    <property type="evidence" value="ECO:0007669"/>
    <property type="project" value="TreeGrafter"/>
</dbReference>
<evidence type="ECO:0000313" key="8">
    <source>
        <dbReference type="Proteomes" id="UP000184292"/>
    </source>
</evidence>
<dbReference type="EMBL" id="FQYO01000006">
    <property type="protein sequence ID" value="SHJ21572.1"/>
    <property type="molecule type" value="Genomic_DNA"/>
</dbReference>
<evidence type="ECO:0000256" key="3">
    <source>
        <dbReference type="ARBA" id="ARBA00022692"/>
    </source>
</evidence>
<name>A0A1M6HHD0_9RHOB</name>
<evidence type="ECO:0000256" key="6">
    <source>
        <dbReference type="SAM" id="Phobius"/>
    </source>
</evidence>
<dbReference type="AlphaFoldDB" id="A0A1M6HHD0"/>
<keyword evidence="4 6" id="KW-1133">Transmembrane helix</keyword>
<evidence type="ECO:0000256" key="5">
    <source>
        <dbReference type="ARBA" id="ARBA00023136"/>
    </source>
</evidence>
<evidence type="ECO:0000256" key="2">
    <source>
        <dbReference type="ARBA" id="ARBA00022475"/>
    </source>
</evidence>
<dbReference type="GO" id="GO:0055085">
    <property type="term" value="P:transmembrane transport"/>
    <property type="evidence" value="ECO:0007669"/>
    <property type="project" value="InterPro"/>
</dbReference>
<dbReference type="InterPro" id="IPR005495">
    <property type="entry name" value="LptG/LptF_permease"/>
</dbReference>
<evidence type="ECO:0000256" key="4">
    <source>
        <dbReference type="ARBA" id="ARBA00022989"/>
    </source>
</evidence>
<organism evidence="7 8">
    <name type="scientific">Wenxinia saemankumensis</name>
    <dbReference type="NCBI Taxonomy" id="1447782"/>
    <lineage>
        <taxon>Bacteria</taxon>
        <taxon>Pseudomonadati</taxon>
        <taxon>Pseudomonadota</taxon>
        <taxon>Alphaproteobacteria</taxon>
        <taxon>Rhodobacterales</taxon>
        <taxon>Roseobacteraceae</taxon>
        <taxon>Wenxinia</taxon>
    </lineage>
</organism>
<dbReference type="GO" id="GO:0043190">
    <property type="term" value="C:ATP-binding cassette (ABC) transporter complex"/>
    <property type="evidence" value="ECO:0007669"/>
    <property type="project" value="InterPro"/>
</dbReference>
<comment type="subcellular location">
    <subcellularLocation>
        <location evidence="1">Cell membrane</location>
        <topology evidence="1">Multi-pass membrane protein</topology>
    </subcellularLocation>
</comment>
<dbReference type="OrthoDB" id="9798468at2"/>
<dbReference type="PANTHER" id="PTHR33529">
    <property type="entry name" value="SLR0882 PROTEIN-RELATED"/>
    <property type="match status" value="1"/>
</dbReference>
<accession>A0A1M6HHD0</accession>
<dbReference type="Pfam" id="PF03739">
    <property type="entry name" value="LptF_LptG"/>
    <property type="match status" value="1"/>
</dbReference>
<keyword evidence="5 6" id="KW-0472">Membrane</keyword>
<feature type="transmembrane region" description="Helical" evidence="6">
    <location>
        <begin position="12"/>
        <end position="32"/>
    </location>
</feature>
<reference evidence="7 8" key="1">
    <citation type="submission" date="2016-11" db="EMBL/GenBank/DDBJ databases">
        <authorList>
            <person name="Jaros S."/>
            <person name="Januszkiewicz K."/>
            <person name="Wedrychowicz H."/>
        </authorList>
    </citation>
    <scope>NUCLEOTIDE SEQUENCE [LARGE SCALE GENOMIC DNA]</scope>
    <source>
        <strain evidence="7 8">DSM 100565</strain>
    </source>
</reference>
<proteinExistence type="predicted"/>
<feature type="transmembrane region" description="Helical" evidence="6">
    <location>
        <begin position="95"/>
        <end position="121"/>
    </location>
</feature>
<dbReference type="PANTHER" id="PTHR33529:SF2">
    <property type="entry name" value="LIPOPOLYSACCHARIDE EXPORT SYSTEM PERMEASE PROTEIN LPTG"/>
    <property type="match status" value="1"/>
</dbReference>
<keyword evidence="3 6" id="KW-0812">Transmembrane</keyword>
<feature type="transmembrane region" description="Helical" evidence="6">
    <location>
        <begin position="63"/>
        <end position="83"/>
    </location>
</feature>
<dbReference type="NCBIfam" id="TIGR04408">
    <property type="entry name" value="LptG_lptG"/>
    <property type="match status" value="1"/>
</dbReference>
<dbReference type="Proteomes" id="UP000184292">
    <property type="component" value="Unassembled WGS sequence"/>
</dbReference>
<evidence type="ECO:0000313" key="7">
    <source>
        <dbReference type="EMBL" id="SHJ21572.1"/>
    </source>
</evidence>